<sequence length="263" mass="28291">MMWSNFFIQEEERRRADTARRRARRTGPARERRGPIKLALLLAGMGTALAVLAVGTEFWVELGTKRGNGTSGVCEAAHLGLWRVCAKKLWLEDLPPNRETCGPAELPGEANCSYFRFFTSGENNRILQRTTKKELGVAAAVTATLALVITVLGCICVIMVLSKGAEFLLTHAAIFFSLSGVLLLVSLELFRRGVRELLARTGPGPAPWLGYEYSWSVACALAAAALLLLGGGSFLLLALPSRTWGMCCHQQPGDRGGGGAGAT</sequence>
<keyword evidence="4" id="KW-1003">Cell membrane</keyword>
<dbReference type="PANTHER" id="PTHR15025:SF6">
    <property type="entry name" value="VOLTAGE-DEPENDENT CALCIUM CHANNEL GAMMA-6 SUBUNIT"/>
    <property type="match status" value="1"/>
</dbReference>
<dbReference type="CTD" id="59285"/>
<evidence type="ECO:0000256" key="11">
    <source>
        <dbReference type="ARBA" id="ARBA00023065"/>
    </source>
</evidence>
<evidence type="ECO:0000256" key="5">
    <source>
        <dbReference type="ARBA" id="ARBA00022568"/>
    </source>
</evidence>
<evidence type="ECO:0000256" key="7">
    <source>
        <dbReference type="ARBA" id="ARBA00022692"/>
    </source>
</evidence>
<dbReference type="PANTHER" id="PTHR15025">
    <property type="entry name" value="VOLTAGE-DEPENDENT CALCIUM CHANNEL GAMMA-1 SUBUNIT-RELATED"/>
    <property type="match status" value="1"/>
</dbReference>
<organism evidence="15 16">
    <name type="scientific">Phascolarctos cinereus</name>
    <name type="common">Koala</name>
    <dbReference type="NCBI Taxonomy" id="38626"/>
    <lineage>
        <taxon>Eukaryota</taxon>
        <taxon>Metazoa</taxon>
        <taxon>Chordata</taxon>
        <taxon>Craniata</taxon>
        <taxon>Vertebrata</taxon>
        <taxon>Euteleostomi</taxon>
        <taxon>Mammalia</taxon>
        <taxon>Metatheria</taxon>
        <taxon>Diprotodontia</taxon>
        <taxon>Phascolarctidae</taxon>
        <taxon>Phascolarctos</taxon>
    </lineage>
</organism>
<dbReference type="GO" id="GO:1902514">
    <property type="term" value="P:regulation of calcium ion transmembrane transport via high voltage-gated calcium channel"/>
    <property type="evidence" value="ECO:0007669"/>
    <property type="project" value="TreeGrafter"/>
</dbReference>
<comment type="function">
    <text evidence="14">Regulates the activity of L-type calcium channels that contain CACNA1C as pore-forming subunit.</text>
</comment>
<dbReference type="RefSeq" id="XP_020859376.1">
    <property type="nucleotide sequence ID" value="XM_021003717.1"/>
</dbReference>
<evidence type="ECO:0000256" key="10">
    <source>
        <dbReference type="ARBA" id="ARBA00022989"/>
    </source>
</evidence>
<keyword evidence="6 14" id="KW-0107">Calcium channel</keyword>
<dbReference type="AlphaFoldDB" id="A0A6P5LTJ8"/>
<comment type="caution">
    <text evidence="14">Lacks conserved residue(s) required for the propagation of feature annotation.</text>
</comment>
<comment type="subcellular location">
    <subcellularLocation>
        <location evidence="1">Cell membrane</location>
        <topology evidence="1">Multi-pass membrane protein</topology>
    </subcellularLocation>
    <subcellularLocation>
        <location evidence="14">Membrane</location>
        <topology evidence="14">Multi-pass membrane protein</topology>
    </subcellularLocation>
</comment>
<evidence type="ECO:0000256" key="2">
    <source>
        <dbReference type="ARBA" id="ARBA00007111"/>
    </source>
</evidence>
<evidence type="ECO:0000256" key="1">
    <source>
        <dbReference type="ARBA" id="ARBA00004651"/>
    </source>
</evidence>
<name>A0A6P5LTJ8_PHACI</name>
<evidence type="ECO:0000256" key="6">
    <source>
        <dbReference type="ARBA" id="ARBA00022673"/>
    </source>
</evidence>
<evidence type="ECO:0000256" key="14">
    <source>
        <dbReference type="RuleBase" id="RU363085"/>
    </source>
</evidence>
<dbReference type="GO" id="GO:1990454">
    <property type="term" value="C:L-type voltage-gated calcium channel complex"/>
    <property type="evidence" value="ECO:0007669"/>
    <property type="project" value="TreeGrafter"/>
</dbReference>
<keyword evidence="8 14" id="KW-0106">Calcium</keyword>
<dbReference type="InterPro" id="IPR008368">
    <property type="entry name" value="VDCC_gsu"/>
</dbReference>
<evidence type="ECO:0000313" key="15">
    <source>
        <dbReference type="Proteomes" id="UP000515140"/>
    </source>
</evidence>
<dbReference type="Gene3D" id="1.20.140.150">
    <property type="match status" value="1"/>
</dbReference>
<dbReference type="Proteomes" id="UP000515140">
    <property type="component" value="Unplaced"/>
</dbReference>
<evidence type="ECO:0000256" key="3">
    <source>
        <dbReference type="ARBA" id="ARBA00022448"/>
    </source>
</evidence>
<keyword evidence="15" id="KW-1185">Reference proteome</keyword>
<dbReference type="InterPro" id="IPR004031">
    <property type="entry name" value="PMP22/EMP/MP20/Claudin"/>
</dbReference>
<dbReference type="PRINTS" id="PR01794">
    <property type="entry name" value="VDCCGAMMA6"/>
</dbReference>
<gene>
    <name evidence="16" type="primary">CACNG6</name>
</gene>
<dbReference type="FunCoup" id="A0A6P5LTJ8">
    <property type="interactions" value="554"/>
</dbReference>
<dbReference type="GeneID" id="110219947"/>
<keyword evidence="12 14" id="KW-0472">Membrane</keyword>
<dbReference type="InParanoid" id="A0A6P5LTJ8"/>
<proteinExistence type="inferred from homology"/>
<dbReference type="PRINTS" id="PR01792">
    <property type="entry name" value="VDCCGAMMA"/>
</dbReference>
<feature type="transmembrane region" description="Helical" evidence="14">
    <location>
        <begin position="168"/>
        <end position="187"/>
    </location>
</feature>
<dbReference type="GO" id="GO:0005262">
    <property type="term" value="F:calcium channel activity"/>
    <property type="evidence" value="ECO:0007669"/>
    <property type="project" value="UniProtKB-KW"/>
</dbReference>
<keyword evidence="9 14" id="KW-0851">Voltage-gated channel</keyword>
<dbReference type="GO" id="GO:0005246">
    <property type="term" value="F:calcium channel regulator activity"/>
    <property type="evidence" value="ECO:0007669"/>
    <property type="project" value="TreeGrafter"/>
</dbReference>
<evidence type="ECO:0000256" key="4">
    <source>
        <dbReference type="ARBA" id="ARBA00022475"/>
    </source>
</evidence>
<dbReference type="KEGG" id="pcw:110219947"/>
<evidence type="ECO:0000256" key="12">
    <source>
        <dbReference type="ARBA" id="ARBA00023136"/>
    </source>
</evidence>
<dbReference type="InterPro" id="IPR008370">
    <property type="entry name" value="VDCC_g6su"/>
</dbReference>
<comment type="similarity">
    <text evidence="2 14">Belongs to the PMP-22/EMP/MP20 family. CACNG subfamily.</text>
</comment>
<feature type="transmembrane region" description="Helical" evidence="14">
    <location>
        <begin position="137"/>
        <end position="161"/>
    </location>
</feature>
<feature type="transmembrane region" description="Helical" evidence="14">
    <location>
        <begin position="213"/>
        <end position="239"/>
    </location>
</feature>
<keyword evidence="5 14" id="KW-0109">Calcium transport</keyword>
<keyword evidence="13 14" id="KW-0407">Ion channel</keyword>
<evidence type="ECO:0000256" key="8">
    <source>
        <dbReference type="ARBA" id="ARBA00022837"/>
    </source>
</evidence>
<keyword evidence="11 14" id="KW-0406">Ion transport</keyword>
<keyword evidence="10 14" id="KW-1133">Transmembrane helix</keyword>
<keyword evidence="7 14" id="KW-0812">Transmembrane</keyword>
<accession>A0A6P5LTJ8</accession>
<protein>
    <recommendedName>
        <fullName evidence="14">Voltage-dependent calcium channel gamma-6 subunit</fullName>
    </recommendedName>
</protein>
<reference evidence="16" key="1">
    <citation type="submission" date="2025-08" db="UniProtKB">
        <authorList>
            <consortium name="RefSeq"/>
        </authorList>
    </citation>
    <scope>IDENTIFICATION</scope>
    <source>
        <tissue evidence="16">Spleen</tissue>
    </source>
</reference>
<keyword evidence="3 14" id="KW-0813">Transport</keyword>
<evidence type="ECO:0000256" key="13">
    <source>
        <dbReference type="ARBA" id="ARBA00023303"/>
    </source>
</evidence>
<dbReference type="Pfam" id="PF13903">
    <property type="entry name" value="Claudin_2"/>
    <property type="match status" value="1"/>
</dbReference>
<evidence type="ECO:0000256" key="9">
    <source>
        <dbReference type="ARBA" id="ARBA00022882"/>
    </source>
</evidence>
<evidence type="ECO:0000313" key="16">
    <source>
        <dbReference type="RefSeq" id="XP_020859376.1"/>
    </source>
</evidence>